<dbReference type="NCBIfam" id="TIGR01007">
    <property type="entry name" value="eps_fam"/>
    <property type="match status" value="1"/>
</dbReference>
<feature type="domain" description="Tyrosine-protein kinase G-rich" evidence="19">
    <location>
        <begin position="445"/>
        <end position="515"/>
    </location>
</feature>
<keyword evidence="11" id="KW-0067">ATP-binding</keyword>
<dbReference type="Pfam" id="PF13614">
    <property type="entry name" value="AAA_31"/>
    <property type="match status" value="1"/>
</dbReference>
<feature type="transmembrane region" description="Helical" evidence="16">
    <location>
        <begin position="496"/>
        <end position="517"/>
    </location>
</feature>
<dbReference type="CDD" id="cd05387">
    <property type="entry name" value="BY-kinase"/>
    <property type="match status" value="1"/>
</dbReference>
<dbReference type="GO" id="GO:0005886">
    <property type="term" value="C:plasma membrane"/>
    <property type="evidence" value="ECO:0007669"/>
    <property type="project" value="UniProtKB-SubCell"/>
</dbReference>
<evidence type="ECO:0000259" key="17">
    <source>
        <dbReference type="Pfam" id="PF02706"/>
    </source>
</evidence>
<dbReference type="SUPFAM" id="SSF52540">
    <property type="entry name" value="P-loop containing nucleoside triphosphate hydrolases"/>
    <property type="match status" value="1"/>
</dbReference>
<evidence type="ECO:0000313" key="20">
    <source>
        <dbReference type="EMBL" id="PJJ67837.1"/>
    </source>
</evidence>
<dbReference type="GO" id="GO:0004715">
    <property type="term" value="F:non-membrane spanning protein tyrosine kinase activity"/>
    <property type="evidence" value="ECO:0007669"/>
    <property type="project" value="UniProtKB-EC"/>
</dbReference>
<organism evidence="20 21">
    <name type="scientific">Chryseobacterium geocarposphaerae</name>
    <dbReference type="NCBI Taxonomy" id="1416776"/>
    <lineage>
        <taxon>Bacteria</taxon>
        <taxon>Pseudomonadati</taxon>
        <taxon>Bacteroidota</taxon>
        <taxon>Flavobacteriia</taxon>
        <taxon>Flavobacteriales</taxon>
        <taxon>Weeksellaceae</taxon>
        <taxon>Chryseobacterium group</taxon>
        <taxon>Chryseobacterium</taxon>
    </lineage>
</organism>
<evidence type="ECO:0000256" key="6">
    <source>
        <dbReference type="ARBA" id="ARBA00022519"/>
    </source>
</evidence>
<accession>A0A2M9CAI6</accession>
<sequence>MDQNYLNQNQEESLNLREILKPYLHRWYWFIIGVFITIIGAWFFLRYSVPVYNTEATLLIKEVKKSVSGQPELSVISELGGIGGMGTNSVDNEIEIFKSKKLMLSVVRELGLETSIYAKGKVKDTELYKETTPFTVRMIQEFPKAQYPTKQVLASIHNGRLILKSESFKQDMQADFNKAIKLPFGIIIFQRNPHFKKTTKDEGKYALQFMSGMNRTRNLLTKLNVTLVQKEATVLKISMNDVVPEKTEAILNRLAVNYNREAILDKSSEAQKTATFIDDRIRLIGQELGKVENQKEDFKVKNNIADIQTEAELSLKSVAATRDIQLENESQLELVNSLINYLNRQGSFQVLPLNVGLKDSNTASDIATYNQLVIERNRLLENSTTANPLVQDITKQINGMRTAIGASLQKSKSALQITGSNIQMEQNRLSGMISKIPVQEKMFRSIERQQNIKEQLYLLLLQKREEAAISLAIAAPKARIVDDALTNPVPVSPKKMIIYLGALIIGLLIPFGIIYLVELFNNKVKTKHDLEKLSEGATVIGELPSLEKGEPELVRLNDLSPLAEAFRILITNLNFMLPKNKKGNVIFVTSTVKGEGKTFTSVNLALTLATPRKKVIIIGSDIRNPQLQRYNESRRGMIGLSEFMYDDQMQASEITHQTSFNPYCDVIYSGAITPNPTELLSNGRYQELVEGLKPYYDYIILDTAPLMLVTDSFLIADVADVTVYVTRSGHTEKELITFANHQIKDKKIHNVGFVLNDVSKRNSGYGYGYKYGYGYNADVKKPWWKRIFGN</sequence>
<comment type="similarity">
    <text evidence="3">Belongs to the etk/wzc family.</text>
</comment>
<evidence type="ECO:0000259" key="19">
    <source>
        <dbReference type="Pfam" id="PF13807"/>
    </source>
</evidence>
<dbReference type="Proteomes" id="UP000228740">
    <property type="component" value="Unassembled WGS sequence"/>
</dbReference>
<evidence type="ECO:0000313" key="21">
    <source>
        <dbReference type="Proteomes" id="UP000228740"/>
    </source>
</evidence>
<keyword evidence="6" id="KW-0997">Cell inner membrane</keyword>
<evidence type="ECO:0000256" key="2">
    <source>
        <dbReference type="ARBA" id="ARBA00007316"/>
    </source>
</evidence>
<comment type="similarity">
    <text evidence="2">Belongs to the CpsD/CapB family.</text>
</comment>
<comment type="subcellular location">
    <subcellularLocation>
        <location evidence="1">Cell inner membrane</location>
        <topology evidence="1">Multi-pass membrane protein</topology>
    </subcellularLocation>
</comment>
<dbReference type="InterPro" id="IPR027417">
    <property type="entry name" value="P-loop_NTPase"/>
</dbReference>
<dbReference type="Pfam" id="PF02706">
    <property type="entry name" value="Wzz"/>
    <property type="match status" value="1"/>
</dbReference>
<evidence type="ECO:0000256" key="11">
    <source>
        <dbReference type="ARBA" id="ARBA00022840"/>
    </source>
</evidence>
<feature type="domain" description="AAA" evidence="18">
    <location>
        <begin position="585"/>
        <end position="715"/>
    </location>
</feature>
<dbReference type="AlphaFoldDB" id="A0A2M9CAI6"/>
<keyword evidence="14" id="KW-0829">Tyrosine-protein kinase</keyword>
<dbReference type="InterPro" id="IPR003856">
    <property type="entry name" value="LPS_length_determ_N"/>
</dbReference>
<keyword evidence="9" id="KW-0547">Nucleotide-binding</keyword>
<dbReference type="InterPro" id="IPR050445">
    <property type="entry name" value="Bact_polysacc_biosynth/exp"/>
</dbReference>
<evidence type="ECO:0000256" key="7">
    <source>
        <dbReference type="ARBA" id="ARBA00022679"/>
    </source>
</evidence>
<evidence type="ECO:0000256" key="15">
    <source>
        <dbReference type="ARBA" id="ARBA00051245"/>
    </source>
</evidence>
<evidence type="ECO:0000256" key="1">
    <source>
        <dbReference type="ARBA" id="ARBA00004429"/>
    </source>
</evidence>
<evidence type="ECO:0000256" key="3">
    <source>
        <dbReference type="ARBA" id="ARBA00008883"/>
    </source>
</evidence>
<evidence type="ECO:0000259" key="18">
    <source>
        <dbReference type="Pfam" id="PF13614"/>
    </source>
</evidence>
<gene>
    <name evidence="20" type="ORF">CLV73_1856</name>
</gene>
<dbReference type="PANTHER" id="PTHR32309">
    <property type="entry name" value="TYROSINE-PROTEIN KINASE"/>
    <property type="match status" value="1"/>
</dbReference>
<evidence type="ECO:0000256" key="13">
    <source>
        <dbReference type="ARBA" id="ARBA00023136"/>
    </source>
</evidence>
<keyword evidence="10" id="KW-0418">Kinase</keyword>
<comment type="catalytic activity">
    <reaction evidence="15">
        <text>L-tyrosyl-[protein] + ATP = O-phospho-L-tyrosyl-[protein] + ADP + H(+)</text>
        <dbReference type="Rhea" id="RHEA:10596"/>
        <dbReference type="Rhea" id="RHEA-COMP:10136"/>
        <dbReference type="Rhea" id="RHEA-COMP:20101"/>
        <dbReference type="ChEBI" id="CHEBI:15378"/>
        <dbReference type="ChEBI" id="CHEBI:30616"/>
        <dbReference type="ChEBI" id="CHEBI:46858"/>
        <dbReference type="ChEBI" id="CHEBI:61978"/>
        <dbReference type="ChEBI" id="CHEBI:456216"/>
        <dbReference type="EC" id="2.7.10.2"/>
    </reaction>
</comment>
<dbReference type="GO" id="GO:0005524">
    <property type="term" value="F:ATP binding"/>
    <property type="evidence" value="ECO:0007669"/>
    <property type="project" value="UniProtKB-KW"/>
</dbReference>
<dbReference type="EMBL" id="PGFD01000001">
    <property type="protein sequence ID" value="PJJ67837.1"/>
    <property type="molecule type" value="Genomic_DNA"/>
</dbReference>
<keyword evidence="5" id="KW-1003">Cell membrane</keyword>
<dbReference type="PANTHER" id="PTHR32309:SF13">
    <property type="entry name" value="FERRIC ENTEROBACTIN TRANSPORT PROTEIN FEPE"/>
    <property type="match status" value="1"/>
</dbReference>
<proteinExistence type="inferred from homology"/>
<name>A0A2M9CAI6_9FLAO</name>
<dbReference type="Gene3D" id="3.40.50.300">
    <property type="entry name" value="P-loop containing nucleotide triphosphate hydrolases"/>
    <property type="match status" value="1"/>
</dbReference>
<dbReference type="InterPro" id="IPR025669">
    <property type="entry name" value="AAA_dom"/>
</dbReference>
<evidence type="ECO:0000256" key="5">
    <source>
        <dbReference type="ARBA" id="ARBA00022475"/>
    </source>
</evidence>
<evidence type="ECO:0000256" key="10">
    <source>
        <dbReference type="ARBA" id="ARBA00022777"/>
    </source>
</evidence>
<protein>
    <recommendedName>
        <fullName evidence="4">non-specific protein-tyrosine kinase</fullName>
        <ecNumber evidence="4">2.7.10.2</ecNumber>
    </recommendedName>
</protein>
<keyword evidence="12 16" id="KW-1133">Transmembrane helix</keyword>
<feature type="domain" description="Polysaccharide chain length determinant N-terminal" evidence="17">
    <location>
        <begin position="13"/>
        <end position="110"/>
    </location>
</feature>
<evidence type="ECO:0000256" key="8">
    <source>
        <dbReference type="ARBA" id="ARBA00022692"/>
    </source>
</evidence>
<reference evidence="20 21" key="1">
    <citation type="submission" date="2017-11" db="EMBL/GenBank/DDBJ databases">
        <title>Genomic Encyclopedia of Archaeal and Bacterial Type Strains, Phase II (KMG-II): From Individual Species to Whole Genera.</title>
        <authorList>
            <person name="Goeker M."/>
        </authorList>
    </citation>
    <scope>NUCLEOTIDE SEQUENCE [LARGE SCALE GENOMIC DNA]</scope>
    <source>
        <strain evidence="20 21">DSM 27617</strain>
    </source>
</reference>
<dbReference type="InterPro" id="IPR032807">
    <property type="entry name" value="GNVR"/>
</dbReference>
<keyword evidence="7" id="KW-0808">Transferase</keyword>
<keyword evidence="8 16" id="KW-0812">Transmembrane</keyword>
<dbReference type="EC" id="2.7.10.2" evidence="4"/>
<dbReference type="InterPro" id="IPR005702">
    <property type="entry name" value="Wzc-like_C"/>
</dbReference>
<dbReference type="Pfam" id="PF13807">
    <property type="entry name" value="GNVR"/>
    <property type="match status" value="1"/>
</dbReference>
<evidence type="ECO:0000256" key="12">
    <source>
        <dbReference type="ARBA" id="ARBA00022989"/>
    </source>
</evidence>
<keyword evidence="21" id="KW-1185">Reference proteome</keyword>
<evidence type="ECO:0000256" key="16">
    <source>
        <dbReference type="SAM" id="Phobius"/>
    </source>
</evidence>
<comment type="caution">
    <text evidence="20">The sequence shown here is derived from an EMBL/GenBank/DDBJ whole genome shotgun (WGS) entry which is preliminary data.</text>
</comment>
<evidence type="ECO:0000256" key="4">
    <source>
        <dbReference type="ARBA" id="ARBA00011903"/>
    </source>
</evidence>
<keyword evidence="13 16" id="KW-0472">Membrane</keyword>
<evidence type="ECO:0000256" key="9">
    <source>
        <dbReference type="ARBA" id="ARBA00022741"/>
    </source>
</evidence>
<feature type="transmembrane region" description="Helical" evidence="16">
    <location>
        <begin position="27"/>
        <end position="45"/>
    </location>
</feature>
<evidence type="ECO:0000256" key="14">
    <source>
        <dbReference type="ARBA" id="ARBA00023137"/>
    </source>
</evidence>
<dbReference type="RefSeq" id="WP_228424299.1">
    <property type="nucleotide sequence ID" value="NZ_PGFD01000001.1"/>
</dbReference>